<dbReference type="Proteomes" id="UP001241758">
    <property type="component" value="Unassembled WGS sequence"/>
</dbReference>
<proteinExistence type="predicted"/>
<sequence>MTCSTALGEQAEHMALGPLELMVLSFPANRLGDGVRATLDRLVVAGQMRIVDVLVIRTDAAGGACAVELSELACLRGDPTGMARLASGLITESDIDEVAGMVDKDTDALAVLLEHRWVQDLAGPVAASDGSIVALTHIPGVPWHSRVPADRLTTTIKGVR</sequence>
<dbReference type="InterPro" id="IPR046288">
    <property type="entry name" value="DUF6325"/>
</dbReference>
<protein>
    <submittedName>
        <fullName evidence="1">DUF6325 family protein</fullName>
    </submittedName>
</protein>
<gene>
    <name evidence="1" type="ORF">QLQ12_42285</name>
</gene>
<accession>A0ABT6WZR1</accession>
<evidence type="ECO:0000313" key="1">
    <source>
        <dbReference type="EMBL" id="MDI6105233.1"/>
    </source>
</evidence>
<dbReference type="RefSeq" id="WP_282766701.1">
    <property type="nucleotide sequence ID" value="NZ_JASCTH010000042.1"/>
</dbReference>
<keyword evidence="2" id="KW-1185">Reference proteome</keyword>
<name>A0ABT6WZR1_9ACTN</name>
<comment type="caution">
    <text evidence="1">The sequence shown here is derived from an EMBL/GenBank/DDBJ whole genome shotgun (WGS) entry which is preliminary data.</text>
</comment>
<dbReference type="EMBL" id="JASCTH010000042">
    <property type="protein sequence ID" value="MDI6105233.1"/>
    <property type="molecule type" value="Genomic_DNA"/>
</dbReference>
<evidence type="ECO:0000313" key="2">
    <source>
        <dbReference type="Proteomes" id="UP001241758"/>
    </source>
</evidence>
<organism evidence="1 2">
    <name type="scientific">Actinoplanes sandaracinus</name>
    <dbReference type="NCBI Taxonomy" id="3045177"/>
    <lineage>
        <taxon>Bacteria</taxon>
        <taxon>Bacillati</taxon>
        <taxon>Actinomycetota</taxon>
        <taxon>Actinomycetes</taxon>
        <taxon>Micromonosporales</taxon>
        <taxon>Micromonosporaceae</taxon>
        <taxon>Actinoplanes</taxon>
    </lineage>
</organism>
<dbReference type="Pfam" id="PF19850">
    <property type="entry name" value="DUF6325"/>
    <property type="match status" value="1"/>
</dbReference>
<reference evidence="1 2" key="1">
    <citation type="submission" date="2023-05" db="EMBL/GenBank/DDBJ databases">
        <title>Actinoplanes sp. NEAU-A12 genome sequencing.</title>
        <authorList>
            <person name="Wang Z.-S."/>
        </authorList>
    </citation>
    <scope>NUCLEOTIDE SEQUENCE [LARGE SCALE GENOMIC DNA]</scope>
    <source>
        <strain evidence="1 2">NEAU-A12</strain>
    </source>
</reference>